<proteinExistence type="inferred from homology"/>
<evidence type="ECO:0000256" key="3">
    <source>
        <dbReference type="RuleBase" id="RU003707"/>
    </source>
</evidence>
<reference evidence="4" key="1">
    <citation type="journal article" date="2016" name="Mol. Biol. Evol.">
        <title>Comparative Genomics of Early-Diverging Mushroom-Forming Fungi Provides Insights into the Origins of Lignocellulose Decay Capabilities.</title>
        <authorList>
            <person name="Nagy L.G."/>
            <person name="Riley R."/>
            <person name="Tritt A."/>
            <person name="Adam C."/>
            <person name="Daum C."/>
            <person name="Floudas D."/>
            <person name="Sun H."/>
            <person name="Yadav J.S."/>
            <person name="Pangilinan J."/>
            <person name="Larsson K.H."/>
            <person name="Matsuura K."/>
            <person name="Barry K."/>
            <person name="Labutti K."/>
            <person name="Kuo R."/>
            <person name="Ohm R.A."/>
            <person name="Bhattacharya S.S."/>
            <person name="Shirouzu T."/>
            <person name="Yoshinaga Y."/>
            <person name="Martin F.M."/>
            <person name="Grigoriev I.V."/>
            <person name="Hibbett D.S."/>
        </authorList>
    </citation>
    <scope>NUCLEOTIDE SEQUENCE [LARGE SCALE GENOMIC DNA]</scope>
    <source>
        <strain evidence="4">CBS 109695</strain>
    </source>
</reference>
<dbReference type="STRING" id="436010.A0A166MNG3"/>
<dbReference type="PROSITE" id="PS00166">
    <property type="entry name" value="ENOYL_COA_HYDRATASE"/>
    <property type="match status" value="1"/>
</dbReference>
<evidence type="ECO:0000313" key="4">
    <source>
        <dbReference type="EMBL" id="KZP24150.1"/>
    </source>
</evidence>
<evidence type="ECO:0000256" key="2">
    <source>
        <dbReference type="ARBA" id="ARBA00023239"/>
    </source>
</evidence>
<dbReference type="Gene3D" id="3.90.226.10">
    <property type="entry name" value="2-enoyl-CoA Hydratase, Chain A, domain 1"/>
    <property type="match status" value="1"/>
</dbReference>
<dbReference type="Gene3D" id="1.10.12.10">
    <property type="entry name" value="Lyase 2-enoyl-coa Hydratase, Chain A, domain 2"/>
    <property type="match status" value="1"/>
</dbReference>
<dbReference type="GO" id="GO:0006635">
    <property type="term" value="P:fatty acid beta-oxidation"/>
    <property type="evidence" value="ECO:0007669"/>
    <property type="project" value="TreeGrafter"/>
</dbReference>
<accession>A0A166MNG3</accession>
<dbReference type="InterPro" id="IPR029045">
    <property type="entry name" value="ClpP/crotonase-like_dom_sf"/>
</dbReference>
<dbReference type="InterPro" id="IPR014748">
    <property type="entry name" value="Enoyl-CoA_hydra_C"/>
</dbReference>
<dbReference type="InterPro" id="IPR001753">
    <property type="entry name" value="Enoyl-CoA_hydra/iso"/>
</dbReference>
<sequence>MPASSNTDPTPPAHSAELLVSFPAPNVLLLTLNRPKALNAMTPTLEADLYNVLRWFDDEPSLWVVVVTGAGRAFCAGADLKAWNADQAQGHALPQTETVARNIHGFGALSRRLASPKPAIAAVNGHAFGGGVELLLGCDLVVCNEDALLGLPEVKRGVVAIQGGIPRLTKIAGHQLAAEMLLLGAPLTAADAHARFGFINRVVPAARVLPTALALAAQIAANSPDAVQCTKRGMLLSAGSGGDEEAVLALARGAEAGRVFGGSNIGEGLKAFVEKRAPVWKNPAKL</sequence>
<dbReference type="GO" id="GO:0005739">
    <property type="term" value="C:mitochondrion"/>
    <property type="evidence" value="ECO:0007669"/>
    <property type="project" value="TreeGrafter"/>
</dbReference>
<name>A0A166MNG3_9AGAM</name>
<dbReference type="EMBL" id="KV417528">
    <property type="protein sequence ID" value="KZP24150.1"/>
    <property type="molecule type" value="Genomic_DNA"/>
</dbReference>
<organism evidence="4">
    <name type="scientific">Athelia psychrophila</name>
    <dbReference type="NCBI Taxonomy" id="1759441"/>
    <lineage>
        <taxon>Eukaryota</taxon>
        <taxon>Fungi</taxon>
        <taxon>Dikarya</taxon>
        <taxon>Basidiomycota</taxon>
        <taxon>Agaricomycotina</taxon>
        <taxon>Agaricomycetes</taxon>
        <taxon>Agaricomycetidae</taxon>
        <taxon>Atheliales</taxon>
        <taxon>Atheliaceae</taxon>
        <taxon>Athelia</taxon>
    </lineage>
</organism>
<gene>
    <name evidence="4" type="ORF">FIBSPDRAFT_857594</name>
</gene>
<dbReference type="GO" id="GO:0016829">
    <property type="term" value="F:lyase activity"/>
    <property type="evidence" value="ECO:0007669"/>
    <property type="project" value="UniProtKB-KW"/>
</dbReference>
<dbReference type="Pfam" id="PF00378">
    <property type="entry name" value="ECH_1"/>
    <property type="match status" value="1"/>
</dbReference>
<keyword evidence="2" id="KW-0456">Lyase</keyword>
<comment type="similarity">
    <text evidence="1 3">Belongs to the enoyl-CoA hydratase/isomerase family.</text>
</comment>
<dbReference type="PANTHER" id="PTHR11941">
    <property type="entry name" value="ENOYL-COA HYDRATASE-RELATED"/>
    <property type="match status" value="1"/>
</dbReference>
<dbReference type="PANTHER" id="PTHR11941:SF158">
    <property type="entry name" value="ENOYL-COA HYDRATASE (AFU_ORTHOLOGUE AFUA_2G10650)"/>
    <property type="match status" value="1"/>
</dbReference>
<dbReference type="AlphaFoldDB" id="A0A166MNG3"/>
<evidence type="ECO:0000256" key="1">
    <source>
        <dbReference type="ARBA" id="ARBA00005254"/>
    </source>
</evidence>
<dbReference type="CDD" id="cd06558">
    <property type="entry name" value="crotonase-like"/>
    <property type="match status" value="1"/>
</dbReference>
<dbReference type="OrthoDB" id="2139957at2759"/>
<protein>
    <submittedName>
        <fullName evidence="4">Enoyl-CoA hydratase/carnithine racemase</fullName>
    </submittedName>
</protein>
<dbReference type="SUPFAM" id="SSF52096">
    <property type="entry name" value="ClpP/crotonase"/>
    <property type="match status" value="1"/>
</dbReference>
<dbReference type="InterPro" id="IPR018376">
    <property type="entry name" value="Enoyl-CoA_hyd/isom_CS"/>
</dbReference>